<evidence type="ECO:0000259" key="2">
    <source>
        <dbReference type="Pfam" id="PF08237"/>
    </source>
</evidence>
<sequence length="588" mass="62291">MRKAMQSVVLFLLGALGAVFLGAAMAITAAVSLAATALIVPGTGTPVADLPYMENVRDYYLGDTACQPGSCTLESIEYPASFWPMPFPGWCRSGANGCDTWNVSVEKGVEDLDMKIDTWLAQNADNDERLVIFGYSQGGQVVSNKMRELATTLTPQQKERIEVVMIGSIANPDGGLWPRLSPFSLLTQVLLDATLGPPMITDSGLKTTVIGFEYDPVVYSPKYWGNPLAVLNALAAFDTVHGQYLAGPNRPGSGSLPYGYTQAELEAALADPANVRYGGGDPVNGNRYIMIPAKSLPLADLILSLADSAGIKPLVKPFVDLLAPMAKVIIDLGYDWSGDPDTPQSLSILPFNPNQNWLEVGVKLIAAAIQGIEAFLGNFGVDATADPATTQEPLSTLRMAPAPTDVETVPTEETPVPQDALGKLRLVPDLVEAPKGAPIPVPQVVDQVSVVSDVAQAEIVTEKPAIQLVPEVPLVPPVAVPEKTITPEAPPMPSGESVVIKGDGTIGDGDKKDVTPGDGDKKDVTPGDVEKKDAETEDGDKKDADAEDGDEKDAEKNDVEKNDVEKNDVEKNDAEKNDAEKNDAKAAA</sequence>
<reference evidence="3" key="1">
    <citation type="submission" date="2020-07" db="EMBL/GenBank/DDBJ databases">
        <authorList>
            <person name="Pettersson B.M.F."/>
            <person name="Behra P.R.K."/>
            <person name="Ramesh M."/>
            <person name="Das S."/>
            <person name="Dasgupta S."/>
            <person name="Kirsebom L.A."/>
        </authorList>
    </citation>
    <scope>NUCLEOTIDE SEQUENCE</scope>
    <source>
        <strain evidence="3">DSM 44615</strain>
    </source>
</reference>
<accession>A0A9X2YC97</accession>
<organism evidence="3 4">
    <name type="scientific">[Mycobacterium] manitobense</name>
    <dbReference type="NCBI Taxonomy" id="190147"/>
    <lineage>
        <taxon>Bacteria</taxon>
        <taxon>Bacillati</taxon>
        <taxon>Actinomycetota</taxon>
        <taxon>Actinomycetes</taxon>
        <taxon>Mycobacteriales</taxon>
        <taxon>Mycobacteriaceae</taxon>
        <taxon>Mycolicibacterium</taxon>
    </lineage>
</organism>
<dbReference type="InterPro" id="IPR013228">
    <property type="entry name" value="PE-PPE_C"/>
</dbReference>
<keyword evidence="4" id="KW-1185">Reference proteome</keyword>
<gene>
    <name evidence="3" type="ORF">H7I41_18720</name>
</gene>
<dbReference type="RefSeq" id="WP_264014139.1">
    <property type="nucleotide sequence ID" value="NZ_JACKSJ010000151.1"/>
</dbReference>
<evidence type="ECO:0000313" key="3">
    <source>
        <dbReference type="EMBL" id="MCV7171953.1"/>
    </source>
</evidence>
<dbReference type="AlphaFoldDB" id="A0A9X2YC97"/>
<feature type="compositionally biased region" description="Basic and acidic residues" evidence="1">
    <location>
        <begin position="508"/>
        <end position="544"/>
    </location>
</feature>
<feature type="compositionally biased region" description="Basic and acidic residues" evidence="1">
    <location>
        <begin position="553"/>
        <end position="588"/>
    </location>
</feature>
<dbReference type="Pfam" id="PF08237">
    <property type="entry name" value="PE-PPE"/>
    <property type="match status" value="1"/>
</dbReference>
<proteinExistence type="predicted"/>
<name>A0A9X2YC97_9MYCO</name>
<evidence type="ECO:0000256" key="1">
    <source>
        <dbReference type="SAM" id="MobiDB-lite"/>
    </source>
</evidence>
<dbReference type="EMBL" id="JACKSJ010000151">
    <property type="protein sequence ID" value="MCV7171953.1"/>
    <property type="molecule type" value="Genomic_DNA"/>
</dbReference>
<reference evidence="3" key="2">
    <citation type="journal article" date="2022" name="BMC Genomics">
        <title>Comparative genome analysis of mycobacteria focusing on tRNA and non-coding RNA.</title>
        <authorList>
            <person name="Behra P.R.K."/>
            <person name="Pettersson B.M.F."/>
            <person name="Ramesh M."/>
            <person name="Das S."/>
            <person name="Dasgupta S."/>
            <person name="Kirsebom L.A."/>
        </authorList>
    </citation>
    <scope>NUCLEOTIDE SEQUENCE</scope>
    <source>
        <strain evidence="3">DSM 44615</strain>
    </source>
</reference>
<dbReference type="SUPFAM" id="SSF53474">
    <property type="entry name" value="alpha/beta-Hydrolases"/>
    <property type="match status" value="1"/>
</dbReference>
<protein>
    <submittedName>
        <fullName evidence="3">PE-PPE domain-containing protein</fullName>
    </submittedName>
</protein>
<dbReference type="Proteomes" id="UP001140293">
    <property type="component" value="Unassembled WGS sequence"/>
</dbReference>
<evidence type="ECO:0000313" key="4">
    <source>
        <dbReference type="Proteomes" id="UP001140293"/>
    </source>
</evidence>
<comment type="caution">
    <text evidence="3">The sequence shown here is derived from an EMBL/GenBank/DDBJ whole genome shotgun (WGS) entry which is preliminary data.</text>
</comment>
<feature type="region of interest" description="Disordered" evidence="1">
    <location>
        <begin position="483"/>
        <end position="588"/>
    </location>
</feature>
<dbReference type="InterPro" id="IPR029058">
    <property type="entry name" value="AB_hydrolase_fold"/>
</dbReference>
<dbReference type="Gene3D" id="3.40.50.1820">
    <property type="entry name" value="alpha/beta hydrolase"/>
    <property type="match status" value="1"/>
</dbReference>
<feature type="domain" description="PE-PPE" evidence="2">
    <location>
        <begin position="73"/>
        <end position="335"/>
    </location>
</feature>